<feature type="compositionally biased region" description="Polar residues" evidence="1">
    <location>
        <begin position="36"/>
        <end position="46"/>
    </location>
</feature>
<sequence>DEKSFKFHPYEIRVYIIDYHNEELHHLEEKKHATDQSENIQSTLSTESKEKDELIKRQQVALEKFEDMSHNSLDQTEQSQKNIISTLTETTAKTLSETQISKHKLASEIIDQEKIISSDSSKIDLENESIYKKRERQRSLILNLENILSVVQNNPSSFDQHRRSFSTLISQTSRKPSFISRHPSDESEDKSIDLNGKDIDYSVLYNVTVEDFSFTSTRKQA</sequence>
<feature type="region of interest" description="Disordered" evidence="1">
    <location>
        <begin position="174"/>
        <end position="193"/>
    </location>
</feature>
<proteinExistence type="predicted"/>
<evidence type="ECO:0000313" key="2">
    <source>
        <dbReference type="EMBL" id="CAF4018311.1"/>
    </source>
</evidence>
<comment type="caution">
    <text evidence="2">The sequence shown here is derived from an EMBL/GenBank/DDBJ whole genome shotgun (WGS) entry which is preliminary data.</text>
</comment>
<gene>
    <name evidence="2" type="ORF">OTI717_LOCUS29950</name>
</gene>
<feature type="non-terminal residue" evidence="2">
    <location>
        <position position="221"/>
    </location>
</feature>
<protein>
    <submittedName>
        <fullName evidence="2">Uncharacterized protein</fullName>
    </submittedName>
</protein>
<feature type="compositionally biased region" description="Basic and acidic residues" evidence="1">
    <location>
        <begin position="182"/>
        <end position="193"/>
    </location>
</feature>
<evidence type="ECO:0000313" key="3">
    <source>
        <dbReference type="Proteomes" id="UP000663823"/>
    </source>
</evidence>
<reference evidence="2" key="1">
    <citation type="submission" date="2021-02" db="EMBL/GenBank/DDBJ databases">
        <authorList>
            <person name="Nowell W R."/>
        </authorList>
    </citation>
    <scope>NUCLEOTIDE SEQUENCE</scope>
</reference>
<dbReference type="Proteomes" id="UP000663823">
    <property type="component" value="Unassembled WGS sequence"/>
</dbReference>
<dbReference type="EMBL" id="CAJOAX010007788">
    <property type="protein sequence ID" value="CAF4018311.1"/>
    <property type="molecule type" value="Genomic_DNA"/>
</dbReference>
<organism evidence="2 3">
    <name type="scientific">Rotaria sordida</name>
    <dbReference type="NCBI Taxonomy" id="392033"/>
    <lineage>
        <taxon>Eukaryota</taxon>
        <taxon>Metazoa</taxon>
        <taxon>Spiralia</taxon>
        <taxon>Gnathifera</taxon>
        <taxon>Rotifera</taxon>
        <taxon>Eurotatoria</taxon>
        <taxon>Bdelloidea</taxon>
        <taxon>Philodinida</taxon>
        <taxon>Philodinidae</taxon>
        <taxon>Rotaria</taxon>
    </lineage>
</organism>
<dbReference type="AlphaFoldDB" id="A0A819PR67"/>
<feature type="region of interest" description="Disordered" evidence="1">
    <location>
        <begin position="29"/>
        <end position="50"/>
    </location>
</feature>
<evidence type="ECO:0000256" key="1">
    <source>
        <dbReference type="SAM" id="MobiDB-lite"/>
    </source>
</evidence>
<accession>A0A819PR67</accession>
<name>A0A819PR67_9BILA</name>